<accession>F0QXR6</accession>
<gene>
    <name evidence="1" type="ordered locus">VMUT_1022</name>
</gene>
<reference evidence="1 2" key="1">
    <citation type="journal article" date="2011" name="J. Bacteriol.">
        <title>Complete genome sequence of 'Vulcanisaeta moutnovskia' strain 768-28, a novel member of the hyperthermophilic crenarchaeal genus vulcanisaeta.</title>
        <authorList>
            <person name="Gumerov V.M."/>
            <person name="Mardanov A.V."/>
            <person name="Beletsky A.V."/>
            <person name="Prokofeva M.I."/>
            <person name="Bonch-Osmolovskaya E.A."/>
            <person name="Ravin N.V."/>
            <person name="Skryabin K.G."/>
        </authorList>
    </citation>
    <scope>NUCLEOTIDE SEQUENCE [LARGE SCALE GENOMIC DNA]</scope>
    <source>
        <strain evidence="1 2">768-28</strain>
    </source>
</reference>
<dbReference type="EMBL" id="CP002529">
    <property type="protein sequence ID" value="ADY01229.1"/>
    <property type="molecule type" value="Genomic_DNA"/>
</dbReference>
<dbReference type="Proteomes" id="UP000007485">
    <property type="component" value="Chromosome"/>
</dbReference>
<dbReference type="HOGENOM" id="CLU_2230530_0_0_2"/>
<evidence type="ECO:0000313" key="2">
    <source>
        <dbReference type="Proteomes" id="UP000007485"/>
    </source>
</evidence>
<dbReference type="AlphaFoldDB" id="F0QXR6"/>
<evidence type="ECO:0000313" key="1">
    <source>
        <dbReference type="EMBL" id="ADY01229.1"/>
    </source>
</evidence>
<dbReference type="STRING" id="985053.VMUT_1022"/>
<sequence length="105" mass="12202">MDKHRCRYEQHGEIPLMLRFRNPTGSKRNISDVYNDVIVEITVLRVLRINNNIHLRIPVPQKVRVRAATLSVSDLDLNNAPFRKELEEYLRSISLRQTVGALRGP</sequence>
<dbReference type="KEGG" id="vmo:VMUT_1022"/>
<protein>
    <submittedName>
        <fullName evidence="1">Uncharacterized protein</fullName>
    </submittedName>
</protein>
<proteinExistence type="predicted"/>
<name>F0QXR6_VULM7</name>
<organism evidence="1 2">
    <name type="scientific">Vulcanisaeta moutnovskia (strain 768-28)</name>
    <dbReference type="NCBI Taxonomy" id="985053"/>
    <lineage>
        <taxon>Archaea</taxon>
        <taxon>Thermoproteota</taxon>
        <taxon>Thermoprotei</taxon>
        <taxon>Thermoproteales</taxon>
        <taxon>Thermoproteaceae</taxon>
        <taxon>Vulcanisaeta</taxon>
    </lineage>
</organism>
<keyword evidence="2" id="KW-1185">Reference proteome</keyword>